<evidence type="ECO:0000256" key="9">
    <source>
        <dbReference type="ARBA" id="ARBA00022967"/>
    </source>
</evidence>
<evidence type="ECO:0000256" key="6">
    <source>
        <dbReference type="ARBA" id="ARBA00022737"/>
    </source>
</evidence>
<evidence type="ECO:0000256" key="8">
    <source>
        <dbReference type="ARBA" id="ARBA00022840"/>
    </source>
</evidence>
<evidence type="ECO:0000259" key="12">
    <source>
        <dbReference type="PROSITE" id="PS50893"/>
    </source>
</evidence>
<evidence type="ECO:0000256" key="5">
    <source>
        <dbReference type="ARBA" id="ARBA00022597"/>
    </source>
</evidence>
<dbReference type="CDD" id="cd03216">
    <property type="entry name" value="ABC_Carb_Monos_I"/>
    <property type="match status" value="1"/>
</dbReference>
<gene>
    <name evidence="13" type="ORF">KTH89_00475</name>
</gene>
<evidence type="ECO:0000256" key="4">
    <source>
        <dbReference type="ARBA" id="ARBA00022475"/>
    </source>
</evidence>
<dbReference type="CDD" id="cd03215">
    <property type="entry name" value="ABC_Carb_Monos_II"/>
    <property type="match status" value="1"/>
</dbReference>
<dbReference type="PANTHER" id="PTHR43790:SF1">
    <property type="entry name" value="XYLOSE IMPORT ATP-BINDING PROTEIN XYLG"/>
    <property type="match status" value="1"/>
</dbReference>
<evidence type="ECO:0000256" key="10">
    <source>
        <dbReference type="ARBA" id="ARBA00023136"/>
    </source>
</evidence>
<keyword evidence="8 13" id="KW-0067">ATP-binding</keyword>
<dbReference type="InterPro" id="IPR017871">
    <property type="entry name" value="ABC_transporter-like_CS"/>
</dbReference>
<keyword evidence="14" id="KW-1185">Reference proteome</keyword>
<evidence type="ECO:0000256" key="2">
    <source>
        <dbReference type="ARBA" id="ARBA00004533"/>
    </source>
</evidence>
<keyword evidence="7" id="KW-0547">Nucleotide-binding</keyword>
<dbReference type="SUPFAM" id="SSF52540">
    <property type="entry name" value="P-loop containing nucleoside triphosphate hydrolases"/>
    <property type="match status" value="2"/>
</dbReference>
<evidence type="ECO:0000256" key="3">
    <source>
        <dbReference type="ARBA" id="ARBA00022448"/>
    </source>
</evidence>
<dbReference type="PANTHER" id="PTHR43790">
    <property type="entry name" value="CARBOHYDRATE TRANSPORT ATP-BINDING PROTEIN MG119-RELATED"/>
    <property type="match status" value="1"/>
</dbReference>
<dbReference type="GO" id="GO:0016887">
    <property type="term" value="F:ATP hydrolysis activity"/>
    <property type="evidence" value="ECO:0007669"/>
    <property type="project" value="InterPro"/>
</dbReference>
<keyword evidence="4" id="KW-1003">Cell membrane</keyword>
<keyword evidence="6" id="KW-0677">Repeat</keyword>
<feature type="domain" description="ABC transporter" evidence="12">
    <location>
        <begin position="262"/>
        <end position="505"/>
    </location>
</feature>
<keyword evidence="9" id="KW-1278">Translocase</keyword>
<dbReference type="InterPro" id="IPR027417">
    <property type="entry name" value="P-loop_NTPase"/>
</dbReference>
<feature type="region of interest" description="Disordered" evidence="11">
    <location>
        <begin position="486"/>
        <end position="505"/>
    </location>
</feature>
<dbReference type="RefSeq" id="WP_238720221.1">
    <property type="nucleotide sequence ID" value="NZ_JAHQCW010000001.1"/>
</dbReference>
<keyword evidence="10" id="KW-0472">Membrane</keyword>
<dbReference type="NCBIfam" id="NF010069">
    <property type="entry name" value="PRK13549.1"/>
    <property type="match status" value="1"/>
</dbReference>
<dbReference type="FunFam" id="3.40.50.300:FF:000126">
    <property type="entry name" value="Galactose/methyl galactoside import ATP-binding protein MglA"/>
    <property type="match status" value="1"/>
</dbReference>
<keyword evidence="3" id="KW-0813">Transport</keyword>
<name>A0A949NDB9_9FIRM</name>
<dbReference type="Pfam" id="PF00005">
    <property type="entry name" value="ABC_tran"/>
    <property type="match status" value="2"/>
</dbReference>
<dbReference type="EMBL" id="JAHQCW010000001">
    <property type="protein sequence ID" value="MBU9734989.1"/>
    <property type="molecule type" value="Genomic_DNA"/>
</dbReference>
<organism evidence="13 14">
    <name type="scientific">Diplocloster agilis</name>
    <dbReference type="NCBI Taxonomy" id="2850323"/>
    <lineage>
        <taxon>Bacteria</taxon>
        <taxon>Bacillati</taxon>
        <taxon>Bacillota</taxon>
        <taxon>Clostridia</taxon>
        <taxon>Lachnospirales</taxon>
        <taxon>Lachnospiraceae</taxon>
        <taxon>Diplocloster</taxon>
    </lineage>
</organism>
<dbReference type="GO" id="GO:0005886">
    <property type="term" value="C:plasma membrane"/>
    <property type="evidence" value="ECO:0007669"/>
    <property type="project" value="UniProtKB-SubCell"/>
</dbReference>
<evidence type="ECO:0000256" key="7">
    <source>
        <dbReference type="ARBA" id="ARBA00022741"/>
    </source>
</evidence>
<dbReference type="GO" id="GO:0015749">
    <property type="term" value="P:monosaccharide transmembrane transport"/>
    <property type="evidence" value="ECO:0007669"/>
    <property type="project" value="UniProtKB-ARBA"/>
</dbReference>
<evidence type="ECO:0000313" key="13">
    <source>
        <dbReference type="EMBL" id="MBU9734989.1"/>
    </source>
</evidence>
<dbReference type="InterPro" id="IPR050107">
    <property type="entry name" value="ABC_carbohydrate_import_ATPase"/>
</dbReference>
<feature type="domain" description="ABC transporter" evidence="12">
    <location>
        <begin position="6"/>
        <end position="243"/>
    </location>
</feature>
<protein>
    <submittedName>
        <fullName evidence="13">Xylose ABC transporter ATP-binding protein</fullName>
    </submittedName>
</protein>
<dbReference type="AlphaFoldDB" id="A0A949NDB9"/>
<dbReference type="Gene3D" id="3.40.50.300">
    <property type="entry name" value="P-loop containing nucleotide triphosphate hydrolases"/>
    <property type="match status" value="2"/>
</dbReference>
<keyword evidence="5" id="KW-0762">Sugar transport</keyword>
<dbReference type="FunFam" id="3.40.50.300:FF:000127">
    <property type="entry name" value="Ribose import ATP-binding protein RbsA"/>
    <property type="match status" value="1"/>
</dbReference>
<comment type="caution">
    <text evidence="13">The sequence shown here is derived from an EMBL/GenBank/DDBJ whole genome shotgun (WGS) entry which is preliminary data.</text>
</comment>
<comment type="subcellular location">
    <subcellularLocation>
        <location evidence="2">Cell inner membrane</location>
    </subcellularLocation>
    <subcellularLocation>
        <location evidence="1">Cell membrane</location>
        <topology evidence="1">Peripheral membrane protein</topology>
    </subcellularLocation>
</comment>
<dbReference type="Proteomes" id="UP000712157">
    <property type="component" value="Unassembled WGS sequence"/>
</dbReference>
<dbReference type="InterPro" id="IPR003439">
    <property type="entry name" value="ABC_transporter-like_ATP-bd"/>
</dbReference>
<accession>A0A949NDB9</accession>
<dbReference type="GO" id="GO:0005524">
    <property type="term" value="F:ATP binding"/>
    <property type="evidence" value="ECO:0007669"/>
    <property type="project" value="UniProtKB-KW"/>
</dbReference>
<dbReference type="SMART" id="SM00382">
    <property type="entry name" value="AAA"/>
    <property type="match status" value="2"/>
</dbReference>
<evidence type="ECO:0000256" key="1">
    <source>
        <dbReference type="ARBA" id="ARBA00004202"/>
    </source>
</evidence>
<proteinExistence type="predicted"/>
<reference evidence="13" key="1">
    <citation type="submission" date="2021-06" db="EMBL/GenBank/DDBJ databases">
        <title>Description of novel taxa of the family Lachnospiraceae.</title>
        <authorList>
            <person name="Chaplin A.V."/>
            <person name="Sokolova S.R."/>
            <person name="Pikina A.P."/>
            <person name="Korzhanova M."/>
            <person name="Belova V."/>
            <person name="Korostin D."/>
            <person name="Efimov B.A."/>
        </authorList>
    </citation>
    <scope>NUCLEOTIDE SEQUENCE</scope>
    <source>
        <strain evidence="13">ASD5720</strain>
    </source>
</reference>
<dbReference type="PROSITE" id="PS50893">
    <property type="entry name" value="ABC_TRANSPORTER_2"/>
    <property type="match status" value="2"/>
</dbReference>
<sequence>MSDTILKMENITKEFPGVKALDCVNFEVKHGSIHALVGENGAGKSTLMKVLSGIYPDKEYEGKLIYEGEERHFKSIKDSEKAGITIIYQELNLVKSMNVCENIFLGNEKKKNHMIQWDQEMEITRQLLKKVHLDILPTTRIEDLGVGKQQLVEIAKALGKQTKLLILDEPTASLTEKDTENLFVILKQLKQENTTCIYISHKLNEIFEIADTVTILRDGKTINTADINNLTESGMIAQMVGRELSKLYPAKRHKPQDVVMEVRDWTVSDPDNPQRNMIDQVSFTVRRGEILGISGLMGAGRTELAMSLFGIYHPKAGGRIWLDGQEIHNKTPWEAIRNGISYVSEDRKRYGLVMSSDIKENMSLASLKKLARFGAIDENKEIRRTNEKVEELNIRTPSIMQKVGNLSGGNQQKVILGKWLLTLPKVLILDEPTRGIDVGAKLEIYNIMEGLAAQGVGVVLISSEMPEILGMSDRILVMHEGKMSGEISSDEADQETLMRHAIGGK</sequence>
<evidence type="ECO:0000256" key="11">
    <source>
        <dbReference type="SAM" id="MobiDB-lite"/>
    </source>
</evidence>
<dbReference type="PROSITE" id="PS00211">
    <property type="entry name" value="ABC_TRANSPORTER_1"/>
    <property type="match status" value="1"/>
</dbReference>
<dbReference type="InterPro" id="IPR003593">
    <property type="entry name" value="AAA+_ATPase"/>
</dbReference>
<evidence type="ECO:0000313" key="14">
    <source>
        <dbReference type="Proteomes" id="UP000712157"/>
    </source>
</evidence>